<name>A0A7W7I2Z8_9ACTN</name>
<dbReference type="InterPro" id="IPR050707">
    <property type="entry name" value="HTH_MetabolicPath_Reg"/>
</dbReference>
<keyword evidence="2 6" id="KW-0238">DNA-binding</keyword>
<dbReference type="SMART" id="SM00346">
    <property type="entry name" value="HTH_ICLR"/>
    <property type="match status" value="1"/>
</dbReference>
<dbReference type="GO" id="GO:0003677">
    <property type="term" value="F:DNA binding"/>
    <property type="evidence" value="ECO:0007669"/>
    <property type="project" value="UniProtKB-KW"/>
</dbReference>
<evidence type="ECO:0000256" key="1">
    <source>
        <dbReference type="ARBA" id="ARBA00023015"/>
    </source>
</evidence>
<dbReference type="GO" id="GO:0003700">
    <property type="term" value="F:DNA-binding transcription factor activity"/>
    <property type="evidence" value="ECO:0007669"/>
    <property type="project" value="TreeGrafter"/>
</dbReference>
<accession>A0A7W7I2Z8</accession>
<evidence type="ECO:0000259" key="5">
    <source>
        <dbReference type="PROSITE" id="PS51078"/>
    </source>
</evidence>
<organism evidence="6 7">
    <name type="scientific">Actinoplanes digitatis</name>
    <dbReference type="NCBI Taxonomy" id="1868"/>
    <lineage>
        <taxon>Bacteria</taxon>
        <taxon>Bacillati</taxon>
        <taxon>Actinomycetota</taxon>
        <taxon>Actinomycetes</taxon>
        <taxon>Micromonosporales</taxon>
        <taxon>Micromonosporaceae</taxon>
        <taxon>Actinoplanes</taxon>
    </lineage>
</organism>
<protein>
    <submittedName>
        <fullName evidence="6">DNA-binding IclR family transcriptional regulator</fullName>
    </submittedName>
</protein>
<dbReference type="InterPro" id="IPR029016">
    <property type="entry name" value="GAF-like_dom_sf"/>
</dbReference>
<evidence type="ECO:0000313" key="7">
    <source>
        <dbReference type="Proteomes" id="UP000578112"/>
    </source>
</evidence>
<dbReference type="Pfam" id="PF09339">
    <property type="entry name" value="HTH_IclR"/>
    <property type="match status" value="1"/>
</dbReference>
<feature type="domain" description="IclR-ED" evidence="5">
    <location>
        <begin position="71"/>
        <end position="252"/>
    </location>
</feature>
<keyword evidence="3" id="KW-0804">Transcription</keyword>
<dbReference type="InterPro" id="IPR014757">
    <property type="entry name" value="Tscrpt_reg_IclR_C"/>
</dbReference>
<dbReference type="EMBL" id="JACHNH010000001">
    <property type="protein sequence ID" value="MBB4765333.1"/>
    <property type="molecule type" value="Genomic_DNA"/>
</dbReference>
<keyword evidence="7" id="KW-1185">Reference proteome</keyword>
<reference evidence="6 7" key="1">
    <citation type="submission" date="2020-08" db="EMBL/GenBank/DDBJ databases">
        <title>Sequencing the genomes of 1000 actinobacteria strains.</title>
        <authorList>
            <person name="Klenk H.-P."/>
        </authorList>
    </citation>
    <scope>NUCLEOTIDE SEQUENCE [LARGE SCALE GENOMIC DNA]</scope>
    <source>
        <strain evidence="6 7">DSM 43149</strain>
    </source>
</reference>
<dbReference type="InterPro" id="IPR036388">
    <property type="entry name" value="WH-like_DNA-bd_sf"/>
</dbReference>
<dbReference type="InterPro" id="IPR036390">
    <property type="entry name" value="WH_DNA-bd_sf"/>
</dbReference>
<dbReference type="PANTHER" id="PTHR30136:SF24">
    <property type="entry name" value="HTH-TYPE TRANSCRIPTIONAL REPRESSOR ALLR"/>
    <property type="match status" value="1"/>
</dbReference>
<proteinExistence type="predicted"/>
<dbReference type="GO" id="GO:0045892">
    <property type="term" value="P:negative regulation of DNA-templated transcription"/>
    <property type="evidence" value="ECO:0007669"/>
    <property type="project" value="TreeGrafter"/>
</dbReference>
<dbReference type="Gene3D" id="3.30.450.40">
    <property type="match status" value="1"/>
</dbReference>
<sequence length="252" mass="26618">MPTEIAPPLVGTDRVLAVLTELARHAGGVTLEEMTRAVASPKPTVHRALAALCRFGFAGRDGRGRYVLGDEFLRLAFAHHEARPDHLRIAPVLSELAVRYGETAHYAVLDGDTVVYRAKVDPAVGALRLTSTVGGRNPVHSTAVGKLLLAYALSDDDAVADWIGGRTLAPRTPQTLTTAPALAAALRRVRIDGYAVDDQENEPGIVCLAVPVFMASPTRPSGAVSVSAPASRTPLTTLIAQVPAIRATVEAR</sequence>
<dbReference type="InterPro" id="IPR005471">
    <property type="entry name" value="Tscrpt_reg_IclR_N"/>
</dbReference>
<evidence type="ECO:0000313" key="6">
    <source>
        <dbReference type="EMBL" id="MBB4765333.1"/>
    </source>
</evidence>
<dbReference type="AlphaFoldDB" id="A0A7W7I2Z8"/>
<evidence type="ECO:0000259" key="4">
    <source>
        <dbReference type="PROSITE" id="PS51077"/>
    </source>
</evidence>
<dbReference type="Proteomes" id="UP000578112">
    <property type="component" value="Unassembled WGS sequence"/>
</dbReference>
<dbReference type="Gene3D" id="1.10.10.10">
    <property type="entry name" value="Winged helix-like DNA-binding domain superfamily/Winged helix DNA-binding domain"/>
    <property type="match status" value="1"/>
</dbReference>
<dbReference type="SUPFAM" id="SSF46785">
    <property type="entry name" value="Winged helix' DNA-binding domain"/>
    <property type="match status" value="1"/>
</dbReference>
<evidence type="ECO:0000256" key="2">
    <source>
        <dbReference type="ARBA" id="ARBA00023125"/>
    </source>
</evidence>
<dbReference type="Pfam" id="PF01614">
    <property type="entry name" value="IclR_C"/>
    <property type="match status" value="1"/>
</dbReference>
<dbReference type="RefSeq" id="WP_203709375.1">
    <property type="nucleotide sequence ID" value="NZ_BOMK01000035.1"/>
</dbReference>
<comment type="caution">
    <text evidence="6">The sequence shown here is derived from an EMBL/GenBank/DDBJ whole genome shotgun (WGS) entry which is preliminary data.</text>
</comment>
<keyword evidence="1" id="KW-0805">Transcription regulation</keyword>
<evidence type="ECO:0000256" key="3">
    <source>
        <dbReference type="ARBA" id="ARBA00023163"/>
    </source>
</evidence>
<dbReference type="PANTHER" id="PTHR30136">
    <property type="entry name" value="HELIX-TURN-HELIX TRANSCRIPTIONAL REGULATOR, ICLR FAMILY"/>
    <property type="match status" value="1"/>
</dbReference>
<dbReference type="PROSITE" id="PS51078">
    <property type="entry name" value="ICLR_ED"/>
    <property type="match status" value="1"/>
</dbReference>
<dbReference type="SUPFAM" id="SSF55781">
    <property type="entry name" value="GAF domain-like"/>
    <property type="match status" value="1"/>
</dbReference>
<feature type="domain" description="HTH iclR-type" evidence="4">
    <location>
        <begin position="9"/>
        <end position="70"/>
    </location>
</feature>
<gene>
    <name evidence="6" type="ORF">BJ971_005889</name>
</gene>
<dbReference type="PROSITE" id="PS51077">
    <property type="entry name" value="HTH_ICLR"/>
    <property type="match status" value="1"/>
</dbReference>